<name>X1Q452_9ZZZZ</name>
<reference evidence="1" key="1">
    <citation type="journal article" date="2014" name="Front. Microbiol.">
        <title>High frequency of phylogenetically diverse reductive dehalogenase-homologous genes in deep subseafloor sedimentary metagenomes.</title>
        <authorList>
            <person name="Kawai M."/>
            <person name="Futagami T."/>
            <person name="Toyoda A."/>
            <person name="Takaki Y."/>
            <person name="Nishi S."/>
            <person name="Hori S."/>
            <person name="Arai W."/>
            <person name="Tsubouchi T."/>
            <person name="Morono Y."/>
            <person name="Uchiyama I."/>
            <person name="Ito T."/>
            <person name="Fujiyama A."/>
            <person name="Inagaki F."/>
            <person name="Takami H."/>
        </authorList>
    </citation>
    <scope>NUCLEOTIDE SEQUENCE</scope>
    <source>
        <strain evidence="1">Expedition CK06-06</strain>
    </source>
</reference>
<sequence length="73" mass="8461">MRRGCIAIGDICCDGCGRIIRHPERYLAISEKDGVEVEEGETSYYCVDCCLKKGYARYREEKDEEILTFFPEK</sequence>
<dbReference type="EMBL" id="BARV01030145">
    <property type="protein sequence ID" value="GAI38009.1"/>
    <property type="molecule type" value="Genomic_DNA"/>
</dbReference>
<evidence type="ECO:0000313" key="1">
    <source>
        <dbReference type="EMBL" id="GAI38009.1"/>
    </source>
</evidence>
<protein>
    <submittedName>
        <fullName evidence="1">Uncharacterized protein</fullName>
    </submittedName>
</protein>
<dbReference type="AlphaFoldDB" id="X1Q452"/>
<organism evidence="1">
    <name type="scientific">marine sediment metagenome</name>
    <dbReference type="NCBI Taxonomy" id="412755"/>
    <lineage>
        <taxon>unclassified sequences</taxon>
        <taxon>metagenomes</taxon>
        <taxon>ecological metagenomes</taxon>
    </lineage>
</organism>
<comment type="caution">
    <text evidence="1">The sequence shown here is derived from an EMBL/GenBank/DDBJ whole genome shotgun (WGS) entry which is preliminary data.</text>
</comment>
<proteinExistence type="predicted"/>
<gene>
    <name evidence="1" type="ORF">S06H3_47930</name>
</gene>
<accession>X1Q452</accession>